<organism evidence="1 2">
    <name type="scientific">Undibacterium cyanobacteriorum</name>
    <dbReference type="NCBI Taxonomy" id="3073561"/>
    <lineage>
        <taxon>Bacteria</taxon>
        <taxon>Pseudomonadati</taxon>
        <taxon>Pseudomonadota</taxon>
        <taxon>Betaproteobacteria</taxon>
        <taxon>Burkholderiales</taxon>
        <taxon>Oxalobacteraceae</taxon>
        <taxon>Undibacterium</taxon>
    </lineage>
</organism>
<accession>A0ABY9RJU6</accession>
<reference evidence="1" key="1">
    <citation type="submission" date="2023-09" db="EMBL/GenBank/DDBJ databases">
        <title>Undibacterium sp. 20NA77.5 isolated from freshwater.</title>
        <authorList>
            <person name="Le V."/>
            <person name="Ko S.-R."/>
            <person name="Ahn C.-Y."/>
            <person name="Oh H.-M."/>
        </authorList>
    </citation>
    <scope>NUCLEOTIDE SEQUENCE</scope>
    <source>
        <strain evidence="1">20NA77.5</strain>
    </source>
</reference>
<protein>
    <submittedName>
        <fullName evidence="1">Uncharacterized protein</fullName>
    </submittedName>
</protein>
<dbReference type="Proteomes" id="UP001181355">
    <property type="component" value="Chromosome"/>
</dbReference>
<name>A0ABY9RJU6_9BURK</name>
<dbReference type="EMBL" id="CP133720">
    <property type="protein sequence ID" value="WMW80934.1"/>
    <property type="molecule type" value="Genomic_DNA"/>
</dbReference>
<dbReference type="RefSeq" id="WP_309482425.1">
    <property type="nucleotide sequence ID" value="NZ_CP133720.1"/>
</dbReference>
<keyword evidence="2" id="KW-1185">Reference proteome</keyword>
<sequence length="188" mass="20521">MIKSDAGSARRNFFRQILAGSAISGAPSLIPGAKSNQLEVAPRKSEVHWVHGGRAMLGRPVELDVLEHGLRKIRGASFSQLTIHFDLPVPADSAIEAIWLRVETQRGATIHALSLFDCEEAVTRLEKLGICSEQLVDLPFVLPQSCVVKRSMSVILDCEFEGSERDIVISALGYQVSQETKGTSTQHS</sequence>
<proteinExistence type="predicted"/>
<evidence type="ECO:0000313" key="2">
    <source>
        <dbReference type="Proteomes" id="UP001181355"/>
    </source>
</evidence>
<gene>
    <name evidence="1" type="ORF">RF679_01310</name>
</gene>
<evidence type="ECO:0000313" key="1">
    <source>
        <dbReference type="EMBL" id="WMW80934.1"/>
    </source>
</evidence>